<comment type="caution">
    <text evidence="1">The sequence shown here is derived from an EMBL/GenBank/DDBJ whole genome shotgun (WGS) entry which is preliminary data.</text>
</comment>
<keyword evidence="2" id="KW-1185">Reference proteome</keyword>
<sequence length="51" mass="5780">MRPYERLTYDQQKEVDNALWLMGVLSPITGLDNIDATLQQAQDQSARVLSS</sequence>
<evidence type="ECO:0000313" key="1">
    <source>
        <dbReference type="EMBL" id="KZL15456.1"/>
    </source>
</evidence>
<dbReference type="PATRIC" id="fig|989403.3.peg.3895"/>
<dbReference type="Proteomes" id="UP000076577">
    <property type="component" value="Unassembled WGS sequence"/>
</dbReference>
<protein>
    <submittedName>
        <fullName evidence="1">Uncharacterized protein</fullName>
    </submittedName>
</protein>
<gene>
    <name evidence="1" type="ORF">PsAD2_03603</name>
</gene>
<reference evidence="1 2" key="1">
    <citation type="journal article" date="2016" name="Front. Microbiol.">
        <title>Comparative Genomic Analysis Reveals a Diverse Repertoire of Genes Involved in Prokaryote-Eukaryote Interactions within the Pseudovibrio Genus.</title>
        <authorList>
            <person name="Romano S."/>
            <person name="Fernandez-Guerra A."/>
            <person name="Reen F.J."/>
            <person name="Glockner F.O."/>
            <person name="Crowley S.P."/>
            <person name="O'Sullivan O."/>
            <person name="Cotter P.D."/>
            <person name="Adams C."/>
            <person name="Dobson A.D."/>
            <person name="O'Gara F."/>
        </authorList>
    </citation>
    <scope>NUCLEOTIDE SEQUENCE [LARGE SCALE GENOMIC DNA]</scope>
    <source>
        <strain evidence="1 2">Ad2</strain>
    </source>
</reference>
<name>A0A165VUC2_9HYPH</name>
<dbReference type="AlphaFoldDB" id="A0A165VUC2"/>
<dbReference type="EMBL" id="LMCB01000073">
    <property type="protein sequence ID" value="KZL15456.1"/>
    <property type="molecule type" value="Genomic_DNA"/>
</dbReference>
<accession>A0A165VUC2</accession>
<organism evidence="1 2">
    <name type="scientific">Pseudovibrio axinellae</name>
    <dbReference type="NCBI Taxonomy" id="989403"/>
    <lineage>
        <taxon>Bacteria</taxon>
        <taxon>Pseudomonadati</taxon>
        <taxon>Pseudomonadota</taxon>
        <taxon>Alphaproteobacteria</taxon>
        <taxon>Hyphomicrobiales</taxon>
        <taxon>Stappiaceae</taxon>
        <taxon>Pseudovibrio</taxon>
    </lineage>
</organism>
<evidence type="ECO:0000313" key="2">
    <source>
        <dbReference type="Proteomes" id="UP000076577"/>
    </source>
</evidence>
<proteinExistence type="predicted"/>